<dbReference type="RefSeq" id="WP_346109570.1">
    <property type="nucleotide sequence ID" value="NZ_BAAAMU010000046.1"/>
</dbReference>
<reference evidence="4" key="1">
    <citation type="journal article" date="2019" name="Int. J. Syst. Evol. Microbiol.">
        <title>The Global Catalogue of Microorganisms (GCM) 10K type strain sequencing project: providing services to taxonomists for standard genome sequencing and annotation.</title>
        <authorList>
            <consortium name="The Broad Institute Genomics Platform"/>
            <consortium name="The Broad Institute Genome Sequencing Center for Infectious Disease"/>
            <person name="Wu L."/>
            <person name="Ma J."/>
        </authorList>
    </citation>
    <scope>NUCLEOTIDE SEQUENCE [LARGE SCALE GENOMIC DNA]</scope>
    <source>
        <strain evidence="4">JCM 13929</strain>
    </source>
</reference>
<evidence type="ECO:0000256" key="1">
    <source>
        <dbReference type="SAM" id="MobiDB-lite"/>
    </source>
</evidence>
<organism evidence="3 4">
    <name type="scientific">Nonomuraea maheshkhaliensis</name>
    <dbReference type="NCBI Taxonomy" id="419590"/>
    <lineage>
        <taxon>Bacteria</taxon>
        <taxon>Bacillati</taxon>
        <taxon>Actinomycetota</taxon>
        <taxon>Actinomycetes</taxon>
        <taxon>Streptosporangiales</taxon>
        <taxon>Streptosporangiaceae</taxon>
        <taxon>Nonomuraea</taxon>
    </lineage>
</organism>
<sequence length="339" mass="36824">MTVQDLRDVLRERAEGPSPANPHRHDEVRARIRRRRLRRRAMAGGAVSVSSAMAAVVLIVALLPGTPEEPPPATTVTAEPASGLPERYTAPDGTVYRRLATTRLVASGVKTSVTTPVSGEPLDVAARCDGEAGASPRVLVNGRNTGPRGFSPCPEDMELRPLIVPKDAKEVAVTFDRTTSGGGCVMRTRNGPCEPVEPRRSDWDLAVYEWIPPARTVTPESVRAMPERPAGKRMVAQFRGTWPGESKIEMQVVGTGDPIGIDQICSGELAGRMWFEYQVGDEESPTRSGCGVWKEGPFPTAMEEFAVPKGKRVTVTGRVGFWGESTNRPVKWAIGVYRK</sequence>
<keyword evidence="2" id="KW-0472">Membrane</keyword>
<keyword evidence="2" id="KW-1133">Transmembrane helix</keyword>
<feature type="region of interest" description="Disordered" evidence="1">
    <location>
        <begin position="1"/>
        <end position="26"/>
    </location>
</feature>
<feature type="transmembrane region" description="Helical" evidence="2">
    <location>
        <begin position="41"/>
        <end position="63"/>
    </location>
</feature>
<evidence type="ECO:0000256" key="2">
    <source>
        <dbReference type="SAM" id="Phobius"/>
    </source>
</evidence>
<protein>
    <submittedName>
        <fullName evidence="3">Uncharacterized protein</fullName>
    </submittedName>
</protein>
<keyword evidence="2" id="KW-0812">Transmembrane</keyword>
<name>A0ABP4RIY0_9ACTN</name>
<feature type="compositionally biased region" description="Basic and acidic residues" evidence="1">
    <location>
        <begin position="1"/>
        <end position="15"/>
    </location>
</feature>
<keyword evidence="4" id="KW-1185">Reference proteome</keyword>
<proteinExistence type="predicted"/>
<feature type="region of interest" description="Disordered" evidence="1">
    <location>
        <begin position="65"/>
        <end position="87"/>
    </location>
</feature>
<gene>
    <name evidence="3" type="ORF">GCM10009733_056940</name>
</gene>
<comment type="caution">
    <text evidence="3">The sequence shown here is derived from an EMBL/GenBank/DDBJ whole genome shotgun (WGS) entry which is preliminary data.</text>
</comment>
<evidence type="ECO:0000313" key="3">
    <source>
        <dbReference type="EMBL" id="GAA1652279.1"/>
    </source>
</evidence>
<evidence type="ECO:0000313" key="4">
    <source>
        <dbReference type="Proteomes" id="UP001500064"/>
    </source>
</evidence>
<accession>A0ABP4RIY0</accession>
<dbReference type="Proteomes" id="UP001500064">
    <property type="component" value="Unassembled WGS sequence"/>
</dbReference>
<dbReference type="EMBL" id="BAAAMU010000046">
    <property type="protein sequence ID" value="GAA1652279.1"/>
    <property type="molecule type" value="Genomic_DNA"/>
</dbReference>